<reference evidence="7" key="3">
    <citation type="submission" date="2025-09" db="UniProtKB">
        <authorList>
            <consortium name="Ensembl"/>
        </authorList>
    </citation>
    <scope>IDENTIFICATION</scope>
</reference>
<evidence type="ECO:0000256" key="4">
    <source>
        <dbReference type="ARBA" id="ARBA00023134"/>
    </source>
</evidence>
<feature type="region of interest" description="Disordered" evidence="5">
    <location>
        <begin position="407"/>
        <end position="428"/>
    </location>
</feature>
<dbReference type="STRING" id="62062.ENSHHUP00000056476"/>
<dbReference type="GO" id="GO:0003924">
    <property type="term" value="F:GTPase activity"/>
    <property type="evidence" value="ECO:0007669"/>
    <property type="project" value="TreeGrafter"/>
</dbReference>
<dbReference type="PANTHER" id="PTHR32341">
    <property type="entry name" value="INTERFERON-INDUCIBLE GTPASE"/>
    <property type="match status" value="1"/>
</dbReference>
<organism evidence="7 8">
    <name type="scientific">Hucho hucho</name>
    <name type="common">huchen</name>
    <dbReference type="NCBI Taxonomy" id="62062"/>
    <lineage>
        <taxon>Eukaryota</taxon>
        <taxon>Metazoa</taxon>
        <taxon>Chordata</taxon>
        <taxon>Craniata</taxon>
        <taxon>Vertebrata</taxon>
        <taxon>Euteleostomi</taxon>
        <taxon>Actinopterygii</taxon>
        <taxon>Neopterygii</taxon>
        <taxon>Teleostei</taxon>
        <taxon>Protacanthopterygii</taxon>
        <taxon>Salmoniformes</taxon>
        <taxon>Salmonidae</taxon>
        <taxon>Salmoninae</taxon>
        <taxon>Hucho</taxon>
    </lineage>
</organism>
<name>A0A4W5NW27_9TELE</name>
<evidence type="ECO:0000313" key="7">
    <source>
        <dbReference type="Ensembl" id="ENSHHUP00000056476.1"/>
    </source>
</evidence>
<feature type="region of interest" description="Disordered" evidence="5">
    <location>
        <begin position="66"/>
        <end position="135"/>
    </location>
</feature>
<dbReference type="GeneTree" id="ENSGT00940000165579"/>
<evidence type="ECO:0000259" key="6">
    <source>
        <dbReference type="PROSITE" id="PS51716"/>
    </source>
</evidence>
<reference evidence="7" key="2">
    <citation type="submission" date="2025-08" db="UniProtKB">
        <authorList>
            <consortium name="Ensembl"/>
        </authorList>
    </citation>
    <scope>IDENTIFICATION</scope>
</reference>
<reference evidence="8" key="1">
    <citation type="submission" date="2018-06" db="EMBL/GenBank/DDBJ databases">
        <title>Genome assembly of Danube salmon.</title>
        <authorList>
            <person name="Macqueen D.J."/>
            <person name="Gundappa M.K."/>
        </authorList>
    </citation>
    <scope>NUCLEOTIDE SEQUENCE [LARGE SCALE GENOMIC DNA]</scope>
</reference>
<feature type="compositionally biased region" description="Acidic residues" evidence="5">
    <location>
        <begin position="67"/>
        <end position="92"/>
    </location>
</feature>
<dbReference type="InterPro" id="IPR051515">
    <property type="entry name" value="IRG"/>
</dbReference>
<protein>
    <submittedName>
        <fullName evidence="7">Zmp:0000000951</fullName>
    </submittedName>
</protein>
<dbReference type="GO" id="GO:0016020">
    <property type="term" value="C:membrane"/>
    <property type="evidence" value="ECO:0007669"/>
    <property type="project" value="InterPro"/>
</dbReference>
<dbReference type="InterPro" id="IPR027417">
    <property type="entry name" value="P-loop_NTPase"/>
</dbReference>
<dbReference type="GO" id="GO:0005525">
    <property type="term" value="F:GTP binding"/>
    <property type="evidence" value="ECO:0007669"/>
    <property type="project" value="UniProtKB-KW"/>
</dbReference>
<dbReference type="Proteomes" id="UP000314982">
    <property type="component" value="Unassembled WGS sequence"/>
</dbReference>
<dbReference type="AlphaFoldDB" id="A0A4W5NW27"/>
<dbReference type="PANTHER" id="PTHR32341:SF17">
    <property type="entry name" value="IRG-TYPE G DOMAIN-CONTAINING PROTEIN"/>
    <property type="match status" value="1"/>
</dbReference>
<keyword evidence="8" id="KW-1185">Reference proteome</keyword>
<feature type="domain" description="IRG-type G" evidence="6">
    <location>
        <begin position="340"/>
        <end position="529"/>
    </location>
</feature>
<dbReference type="SUPFAM" id="SSF52540">
    <property type="entry name" value="P-loop containing nucleoside triphosphate hydrolases"/>
    <property type="match status" value="1"/>
</dbReference>
<accession>A0A4W5NW27</accession>
<dbReference type="PROSITE" id="PS51716">
    <property type="entry name" value="G_IRG"/>
    <property type="match status" value="1"/>
</dbReference>
<dbReference type="Ensembl" id="ENSHHUT00000058427.1">
    <property type="protein sequence ID" value="ENSHHUP00000056476.1"/>
    <property type="gene ID" value="ENSHHUG00000033700.1"/>
</dbReference>
<evidence type="ECO:0000256" key="3">
    <source>
        <dbReference type="ARBA" id="ARBA00022801"/>
    </source>
</evidence>
<comment type="similarity">
    <text evidence="1">Belongs to the TRAFAC class dynamin-like GTPase superfamily. IRG family.</text>
</comment>
<dbReference type="InterPro" id="IPR007743">
    <property type="entry name" value="Immunity-related_GTPase-like"/>
</dbReference>
<evidence type="ECO:0000313" key="8">
    <source>
        <dbReference type="Proteomes" id="UP000314982"/>
    </source>
</evidence>
<dbReference type="Gene3D" id="3.40.50.300">
    <property type="entry name" value="P-loop containing nucleotide triphosphate hydrolases"/>
    <property type="match status" value="1"/>
</dbReference>
<dbReference type="Pfam" id="PF05049">
    <property type="entry name" value="IIGP"/>
    <property type="match status" value="2"/>
</dbReference>
<evidence type="ECO:0000256" key="2">
    <source>
        <dbReference type="ARBA" id="ARBA00022741"/>
    </source>
</evidence>
<keyword evidence="2" id="KW-0547">Nucleotide-binding</keyword>
<keyword evidence="4" id="KW-0342">GTP-binding</keyword>
<feature type="compositionally biased region" description="Basic and acidic residues" evidence="5">
    <location>
        <begin position="100"/>
        <end position="122"/>
    </location>
</feature>
<proteinExistence type="inferred from homology"/>
<sequence>MMTGKLSEEMVELLLAPWRSSTRVTGLEGRLVAALELYDHFPLDVAVTGGTQEANSQLARALCGLGNEEEEEEEEEEEKSEDEEASDDDEIEISGTLTKVFEREEKGQVKESKQDDNKRDDPPTENQPIVLQPKSPMVLHPKISNIRIWTIPSLDGQNHPIEHFDVLVVLTSVQHQDNLPGPIMELRDRDQPLFLVRAEQEWDLVQEKLTGPCKTCAWERMRARQMEIERKRLAATAGEAEVPEDVKQTLLELREIEATMTTALPELRKKAFCQFMVDVFRENRVPKPLRNDEQSLLSAGLRMDKVRLEDIDRNGHLFQSRDLTNPPSRLLSALTALEYLRLDLGVLGQTGCGSSSLVNSLLGLKNQDERASPTGVTETTTEALGFSYPELPNVWLWDLPGMGRVGDLAPSSTKTDQKALSSSLQPPSPFPPMSLTPLHPPCDVYILVSPLRLSQVCVQLLQSLSAQGRMCYLVLSKADLMGEGAIEEVRRWSEEALGRLGLKHTTFLVSALHPGELDFPRLQELLCSALASHRKAALVHYVVELLESEVWGGKDQADPCKLQ</sequence>
<dbReference type="InterPro" id="IPR030385">
    <property type="entry name" value="G_IRG_dom"/>
</dbReference>
<evidence type="ECO:0000256" key="5">
    <source>
        <dbReference type="SAM" id="MobiDB-lite"/>
    </source>
</evidence>
<evidence type="ECO:0000256" key="1">
    <source>
        <dbReference type="ARBA" id="ARBA00005429"/>
    </source>
</evidence>
<keyword evidence="3" id="KW-0378">Hydrolase</keyword>